<protein>
    <submittedName>
        <fullName evidence="2">Uncharacterized protein</fullName>
    </submittedName>
</protein>
<gene>
    <name evidence="2" type="ORF">JRQ81_001696</name>
</gene>
<organism evidence="2 3">
    <name type="scientific">Phrynocephalus forsythii</name>
    <dbReference type="NCBI Taxonomy" id="171643"/>
    <lineage>
        <taxon>Eukaryota</taxon>
        <taxon>Metazoa</taxon>
        <taxon>Chordata</taxon>
        <taxon>Craniata</taxon>
        <taxon>Vertebrata</taxon>
        <taxon>Euteleostomi</taxon>
        <taxon>Lepidosauria</taxon>
        <taxon>Squamata</taxon>
        <taxon>Bifurcata</taxon>
        <taxon>Unidentata</taxon>
        <taxon>Episquamata</taxon>
        <taxon>Toxicofera</taxon>
        <taxon>Iguania</taxon>
        <taxon>Acrodonta</taxon>
        <taxon>Agamidae</taxon>
        <taxon>Agaminae</taxon>
        <taxon>Phrynocephalus</taxon>
    </lineage>
</organism>
<sequence length="152" mass="17621">MGKQERKEDAIWIWKEMVMEIDRSEEDGKAASRSSYNYSQERQGSACQEGNKDTYKEWGAWPDDRALVSPDLLCCLNWEWPQVCHDSYEAQLFCTVALLAFFATLWISELVAARKDDTSCMVLQQVDVLMGQQEVVLHIHWSKTDQACDYLQ</sequence>
<proteinExistence type="predicted"/>
<comment type="caution">
    <text evidence="2">The sequence shown here is derived from an EMBL/GenBank/DDBJ whole genome shotgun (WGS) entry which is preliminary data.</text>
</comment>
<evidence type="ECO:0000313" key="3">
    <source>
        <dbReference type="Proteomes" id="UP001142489"/>
    </source>
</evidence>
<dbReference type="EMBL" id="JAPFRF010000001">
    <property type="protein sequence ID" value="KAJ7345746.1"/>
    <property type="molecule type" value="Genomic_DNA"/>
</dbReference>
<accession>A0A9Q0YAT6</accession>
<dbReference type="Proteomes" id="UP001142489">
    <property type="component" value="Unassembled WGS sequence"/>
</dbReference>
<feature type="compositionally biased region" description="Polar residues" evidence="1">
    <location>
        <begin position="32"/>
        <end position="48"/>
    </location>
</feature>
<name>A0A9Q0YAT6_9SAUR</name>
<dbReference type="AlphaFoldDB" id="A0A9Q0YAT6"/>
<evidence type="ECO:0000256" key="1">
    <source>
        <dbReference type="SAM" id="MobiDB-lite"/>
    </source>
</evidence>
<keyword evidence="3" id="KW-1185">Reference proteome</keyword>
<evidence type="ECO:0000313" key="2">
    <source>
        <dbReference type="EMBL" id="KAJ7345746.1"/>
    </source>
</evidence>
<feature type="region of interest" description="Disordered" evidence="1">
    <location>
        <begin position="24"/>
        <end position="50"/>
    </location>
</feature>
<reference evidence="2" key="1">
    <citation type="journal article" date="2023" name="DNA Res.">
        <title>Chromosome-level genome assembly of Phrynocephalus forsythii using third-generation DNA sequencing and Hi-C analysis.</title>
        <authorList>
            <person name="Qi Y."/>
            <person name="Zhao W."/>
            <person name="Zhao Y."/>
            <person name="Niu C."/>
            <person name="Cao S."/>
            <person name="Zhang Y."/>
        </authorList>
    </citation>
    <scope>NUCLEOTIDE SEQUENCE</scope>
    <source>
        <tissue evidence="2">Muscle</tissue>
    </source>
</reference>